<evidence type="ECO:0000256" key="2">
    <source>
        <dbReference type="ARBA" id="ARBA00004606"/>
    </source>
</evidence>
<feature type="domain" description="Fringe-like glycosyltransferase" evidence="20">
    <location>
        <begin position="109"/>
        <end position="277"/>
    </location>
</feature>
<comment type="caution">
    <text evidence="21">The sequence shown here is derived from an EMBL/GenBank/DDBJ whole genome shotgun (WGS) entry which is preliminary data.</text>
</comment>
<dbReference type="AlphaFoldDB" id="A0AAN9BTV2"/>
<keyword evidence="9" id="KW-0812">Transmembrane</keyword>
<evidence type="ECO:0000313" key="21">
    <source>
        <dbReference type="EMBL" id="KAK7111054.1"/>
    </source>
</evidence>
<keyword evidence="13" id="KW-1133">Transmembrane helix</keyword>
<comment type="function">
    <text evidence="19">Glycosyltransferase that generates the core 1 O-glycan Gal-beta1-3GalNAc-alpha1-Ser/Thr (T antigen), which is a precursor for many extended O-glycans in glycoproteins.</text>
</comment>
<dbReference type="GO" id="GO:0000166">
    <property type="term" value="F:nucleotide binding"/>
    <property type="evidence" value="ECO:0007669"/>
    <property type="project" value="UniProtKB-KW"/>
</dbReference>
<dbReference type="EC" id="2.4.1.122" evidence="6"/>
<proteinExistence type="inferred from homology"/>
<dbReference type="FunFam" id="3.90.550.50:FF:000017">
    <property type="entry name" value="Glycoprotein-N-acetylgalactosamine 3-beta-galactosyltransferase 1"/>
    <property type="match status" value="1"/>
</dbReference>
<evidence type="ECO:0000256" key="12">
    <source>
        <dbReference type="ARBA" id="ARBA00022968"/>
    </source>
</evidence>
<accession>A0AAN9BTV2</accession>
<evidence type="ECO:0000256" key="8">
    <source>
        <dbReference type="ARBA" id="ARBA00022679"/>
    </source>
</evidence>
<dbReference type="InterPro" id="IPR026050">
    <property type="entry name" value="C1GALT1/C1GALT1_chp1"/>
</dbReference>
<dbReference type="Gene3D" id="3.90.550.50">
    <property type="match status" value="1"/>
</dbReference>
<evidence type="ECO:0000256" key="1">
    <source>
        <dbReference type="ARBA" id="ARBA00001936"/>
    </source>
</evidence>
<evidence type="ECO:0000313" key="22">
    <source>
        <dbReference type="Proteomes" id="UP001374579"/>
    </source>
</evidence>
<evidence type="ECO:0000256" key="15">
    <source>
        <dbReference type="ARBA" id="ARBA00023157"/>
    </source>
</evidence>
<evidence type="ECO:0000256" key="3">
    <source>
        <dbReference type="ARBA" id="ARBA00004922"/>
    </source>
</evidence>
<dbReference type="Proteomes" id="UP001374579">
    <property type="component" value="Unassembled WGS sequence"/>
</dbReference>
<dbReference type="PANTHER" id="PTHR23033:SF14">
    <property type="entry name" value="GLYCOPROTEIN-N-ACETYLGALACTOSAMINE 3-BETA-GALACTOSYLTRANSFERASE 1-RELATED"/>
    <property type="match status" value="1"/>
</dbReference>
<evidence type="ECO:0000256" key="5">
    <source>
        <dbReference type="ARBA" id="ARBA00011748"/>
    </source>
</evidence>
<comment type="subunit">
    <text evidence="5">Homodimer; disulfide-linked.</text>
</comment>
<dbReference type="GO" id="GO:0030145">
    <property type="term" value="F:manganese ion binding"/>
    <property type="evidence" value="ECO:0007669"/>
    <property type="project" value="UniProtKB-ARBA"/>
</dbReference>
<dbReference type="PANTHER" id="PTHR23033">
    <property type="entry name" value="BETA1,3-GALACTOSYLTRANSFERASE"/>
    <property type="match status" value="1"/>
</dbReference>
<evidence type="ECO:0000256" key="11">
    <source>
        <dbReference type="ARBA" id="ARBA00022741"/>
    </source>
</evidence>
<evidence type="ECO:0000256" key="14">
    <source>
        <dbReference type="ARBA" id="ARBA00023136"/>
    </source>
</evidence>
<evidence type="ECO:0000256" key="4">
    <source>
        <dbReference type="ARBA" id="ARBA00006462"/>
    </source>
</evidence>
<dbReference type="InterPro" id="IPR003378">
    <property type="entry name" value="Fringe-like_glycosylTrfase"/>
</dbReference>
<evidence type="ECO:0000259" key="20">
    <source>
        <dbReference type="Pfam" id="PF02434"/>
    </source>
</evidence>
<comment type="similarity">
    <text evidence="4">Belongs to the glycosyltransferase 31 family. Beta3-Gal-T subfamily.</text>
</comment>
<evidence type="ECO:0000256" key="16">
    <source>
        <dbReference type="ARBA" id="ARBA00023180"/>
    </source>
</evidence>
<dbReference type="Pfam" id="PF02434">
    <property type="entry name" value="Fringe"/>
    <property type="match status" value="1"/>
</dbReference>
<evidence type="ECO:0000256" key="6">
    <source>
        <dbReference type="ARBA" id="ARBA00012557"/>
    </source>
</evidence>
<keyword evidence="17" id="KW-0464">Manganese</keyword>
<keyword evidence="12" id="KW-0735">Signal-anchor</keyword>
<name>A0AAN9BTV2_9CAEN</name>
<evidence type="ECO:0000256" key="17">
    <source>
        <dbReference type="ARBA" id="ARBA00023211"/>
    </source>
</evidence>
<dbReference type="EMBL" id="JBAMIC010000003">
    <property type="protein sequence ID" value="KAK7111054.1"/>
    <property type="molecule type" value="Genomic_DNA"/>
</dbReference>
<comment type="subcellular location">
    <subcellularLocation>
        <location evidence="2">Membrane</location>
        <topology evidence="2">Single-pass type II membrane protein</topology>
    </subcellularLocation>
</comment>
<evidence type="ECO:0000256" key="7">
    <source>
        <dbReference type="ARBA" id="ARBA00022676"/>
    </source>
</evidence>
<keyword evidence="22" id="KW-1185">Reference proteome</keyword>
<keyword evidence="15" id="KW-1015">Disulfide bond</keyword>
<evidence type="ECO:0000256" key="18">
    <source>
        <dbReference type="ARBA" id="ARBA00040898"/>
    </source>
</evidence>
<keyword evidence="16" id="KW-0325">Glycoprotein</keyword>
<protein>
    <recommendedName>
        <fullName evidence="18">Glycoprotein-N-acetylgalactosamine 3-beta-galactosyltransferase 1</fullName>
        <ecNumber evidence="6">2.4.1.122</ecNumber>
    </recommendedName>
</protein>
<evidence type="ECO:0000256" key="13">
    <source>
        <dbReference type="ARBA" id="ARBA00022989"/>
    </source>
</evidence>
<reference evidence="21 22" key="1">
    <citation type="submission" date="2024-02" db="EMBL/GenBank/DDBJ databases">
        <title>Chromosome-scale genome assembly of the rough periwinkle Littorina saxatilis.</title>
        <authorList>
            <person name="De Jode A."/>
            <person name="Faria R."/>
            <person name="Formenti G."/>
            <person name="Sims Y."/>
            <person name="Smith T.P."/>
            <person name="Tracey A."/>
            <person name="Wood J.M.D."/>
            <person name="Zagrodzka Z.B."/>
            <person name="Johannesson K."/>
            <person name="Butlin R.K."/>
            <person name="Leder E.H."/>
        </authorList>
    </citation>
    <scope>NUCLEOTIDE SEQUENCE [LARGE SCALE GENOMIC DNA]</scope>
    <source>
        <strain evidence="21">Snail1</strain>
        <tissue evidence="21">Muscle</tissue>
    </source>
</reference>
<sequence length="361" mass="41308">MAMKRMTCGNLQFILGLALGITASFMLTSYRQMSQSSVMVHLDSREHIKSNQDLHDLDEHAFHEMMEKNQNIPSVGGGEAKAVKFEDEHAHHDDDTAARDLAKKVRVLVWVMTGPQNLDKKAVHVRNTWGKRVNKLLFMSSQWNSTFPTIGLNVSEGREHLTAKTMQAFRYVYEKHFDEADWFMKADDDTYLIAENLRYMLSSYDTNQPIYFGHIFHVKDMPNGYASGGGGYVLSKEALRRLATQGHNTSICRQDGGSEDKEVGRCMTRMGIKLLQSVDRLGRSRFHCFGPETHLQGGYPEWYLSRDANGAKKGLDNISDYPITFHYIHSAKMYALEYFVYHLRPFGILSKPQDLNLDLKH</sequence>
<organism evidence="21 22">
    <name type="scientific">Littorina saxatilis</name>
    <dbReference type="NCBI Taxonomy" id="31220"/>
    <lineage>
        <taxon>Eukaryota</taxon>
        <taxon>Metazoa</taxon>
        <taxon>Spiralia</taxon>
        <taxon>Lophotrochozoa</taxon>
        <taxon>Mollusca</taxon>
        <taxon>Gastropoda</taxon>
        <taxon>Caenogastropoda</taxon>
        <taxon>Littorinimorpha</taxon>
        <taxon>Littorinoidea</taxon>
        <taxon>Littorinidae</taxon>
        <taxon>Littorina</taxon>
    </lineage>
</organism>
<evidence type="ECO:0000256" key="10">
    <source>
        <dbReference type="ARBA" id="ARBA00022723"/>
    </source>
</evidence>
<comment type="cofactor">
    <cofactor evidence="1">
        <name>Mn(2+)</name>
        <dbReference type="ChEBI" id="CHEBI:29035"/>
    </cofactor>
</comment>
<keyword evidence="7" id="KW-0328">Glycosyltransferase</keyword>
<evidence type="ECO:0000256" key="9">
    <source>
        <dbReference type="ARBA" id="ARBA00022692"/>
    </source>
</evidence>
<dbReference type="GO" id="GO:0016020">
    <property type="term" value="C:membrane"/>
    <property type="evidence" value="ECO:0007669"/>
    <property type="project" value="UniProtKB-SubCell"/>
</dbReference>
<keyword evidence="14" id="KW-0472">Membrane</keyword>
<comment type="pathway">
    <text evidence="3">Protein modification; protein glycosylation.</text>
</comment>
<keyword evidence="11" id="KW-0547">Nucleotide-binding</keyword>
<dbReference type="GO" id="GO:0016263">
    <property type="term" value="F:glycoprotein-N-acetylgalactosamine 3-beta-galactosyltransferase activity"/>
    <property type="evidence" value="ECO:0007669"/>
    <property type="project" value="UniProtKB-EC"/>
</dbReference>
<gene>
    <name evidence="21" type="ORF">V1264_014835</name>
</gene>
<keyword evidence="10" id="KW-0479">Metal-binding</keyword>
<evidence type="ECO:0000256" key="19">
    <source>
        <dbReference type="ARBA" id="ARBA00059245"/>
    </source>
</evidence>
<keyword evidence="8" id="KW-0808">Transferase</keyword>